<dbReference type="Gene3D" id="2.60.120.650">
    <property type="entry name" value="Cupin"/>
    <property type="match status" value="1"/>
</dbReference>
<evidence type="ECO:0000313" key="7">
    <source>
        <dbReference type="EMBL" id="ABB41727.1"/>
    </source>
</evidence>
<dbReference type="SMART" id="SM00558">
    <property type="entry name" value="JmjC"/>
    <property type="match status" value="1"/>
</dbReference>
<comment type="cofactor">
    <cofactor evidence="1">
        <name>Fe(2+)</name>
        <dbReference type="ChEBI" id="CHEBI:29033"/>
    </cofactor>
</comment>
<keyword evidence="4" id="KW-0560">Oxidoreductase</keyword>
<dbReference type="InterPro" id="IPR046799">
    <property type="entry name" value="ROXA-like_wH"/>
</dbReference>
<sequence length="401" mass="46277">MHPYLIRVLTTIMIQFDSIDKETFLSEYWQKKPLLIRNALPDFSPPVSAEELAGLSLEEEVESRIVIQHSAEDYELKKGPFKESLYETLPEKNWTLLVQGMDRLLPEVTELLNEFDFIPSWRIDDIMVSYATEGGNVGPHFDHYDVFLLQAQGERRWQLSAQDCDETNYIEGVDLRIMKRFVVEEEYVCQPGDILYVPPKWGHHGVGLTDDCMTFSIGYRTYRGLELWDSFGDYLAETQQFQSLYQDPNWKGTAPGQISEGSWQQAQSLLKAALENEEALKNWFGRFATQLDQGASQLLPDPLSDTESCPLETFIEALQSAEGVLRDSVCRFAYAEFTQNQVKLYINSAEWQDFKAESDFIRCLCNQRFIDQATLTSYLNHAGNQALLYDLWNLQFIEVIQ</sequence>
<dbReference type="InterPro" id="IPR039994">
    <property type="entry name" value="NO66-like"/>
</dbReference>
<evidence type="ECO:0000256" key="1">
    <source>
        <dbReference type="ARBA" id="ARBA00001954"/>
    </source>
</evidence>
<dbReference type="PANTHER" id="PTHR13096:SF8">
    <property type="entry name" value="RIBOSOMAL OXYGENASE 1"/>
    <property type="match status" value="1"/>
</dbReference>
<dbReference type="InterPro" id="IPR003347">
    <property type="entry name" value="JmjC_dom"/>
</dbReference>
<dbReference type="GO" id="GO:0046872">
    <property type="term" value="F:metal ion binding"/>
    <property type="evidence" value="ECO:0007669"/>
    <property type="project" value="UniProtKB-KW"/>
</dbReference>
<protein>
    <submittedName>
        <fullName evidence="7">Cupin superfamily protein</fullName>
    </submittedName>
</protein>
<keyword evidence="2" id="KW-0479">Metal-binding</keyword>
<dbReference type="GO" id="GO:0016706">
    <property type="term" value="F:2-oxoglutarate-dependent dioxygenase activity"/>
    <property type="evidence" value="ECO:0007669"/>
    <property type="project" value="TreeGrafter"/>
</dbReference>
<dbReference type="Pfam" id="PF08007">
    <property type="entry name" value="JmjC_2"/>
    <property type="match status" value="1"/>
</dbReference>
<gene>
    <name evidence="7" type="ordered locus">Tcr_1132</name>
</gene>
<dbReference type="HOGENOM" id="CLU_039125_1_0_6"/>
<dbReference type="EMBL" id="CP000109">
    <property type="protein sequence ID" value="ABB41727.1"/>
    <property type="molecule type" value="Genomic_DNA"/>
</dbReference>
<accession>Q31GJ6</accession>
<evidence type="ECO:0000256" key="2">
    <source>
        <dbReference type="ARBA" id="ARBA00022723"/>
    </source>
</evidence>
<keyword evidence="3" id="KW-0223">Dioxygenase</keyword>
<dbReference type="KEGG" id="tcx:Tcr_1132"/>
<evidence type="ECO:0000256" key="4">
    <source>
        <dbReference type="ARBA" id="ARBA00023002"/>
    </source>
</evidence>
<reference evidence="7" key="1">
    <citation type="submission" date="2006-07" db="EMBL/GenBank/DDBJ databases">
        <title>Complete sequence of Thiomicrospira crunogena XCL-2.</title>
        <authorList>
            <consortium name="US DOE Joint Genome Institute"/>
            <person name="Copeland A."/>
            <person name="Lucas S."/>
            <person name="Lapidus A."/>
            <person name="Barry K."/>
            <person name="Detter J.C."/>
            <person name="Glavina del Rio T."/>
            <person name="Hammon N."/>
            <person name="Israni S."/>
            <person name="Dalin E."/>
            <person name="Tice H."/>
            <person name="Pitluck S."/>
            <person name="Chain P."/>
            <person name="Malfatti S."/>
            <person name="Shin M."/>
            <person name="Vergez L."/>
            <person name="Schmutz J."/>
            <person name="Larimer F."/>
            <person name="Land M."/>
            <person name="Hauser L."/>
            <person name="Kyrpides N."/>
            <person name="Lykidis A."/>
            <person name="Scott K.M."/>
            <person name="Sievert S."/>
            <person name="Kerfeld C."/>
            <person name="Freyermuth S."/>
            <person name="Dobrinski K."/>
            <person name="Boller A."/>
            <person name="Fitzpatrick K."/>
            <person name="Thoma P."/>
            <person name="Moore J."/>
            <person name="Richardson P."/>
        </authorList>
    </citation>
    <scope>NUCLEOTIDE SEQUENCE</scope>
    <source>
        <strain evidence="7">XCL-2</strain>
    </source>
</reference>
<feature type="domain" description="JmjC" evidence="6">
    <location>
        <begin position="107"/>
        <end position="236"/>
    </location>
</feature>
<organism evidence="7">
    <name type="scientific">Hydrogenovibrio crunogenus (strain DSM 25203 / XCL-2)</name>
    <name type="common">Thiomicrospira crunogena</name>
    <dbReference type="NCBI Taxonomy" id="317025"/>
    <lineage>
        <taxon>Bacteria</taxon>
        <taxon>Pseudomonadati</taxon>
        <taxon>Pseudomonadota</taxon>
        <taxon>Gammaproteobacteria</taxon>
        <taxon>Thiotrichales</taxon>
        <taxon>Piscirickettsiaceae</taxon>
        <taxon>Hydrogenovibrio</taxon>
    </lineage>
</organism>
<dbReference type="AlphaFoldDB" id="Q31GJ6"/>
<name>Q31GJ6_HYDCU</name>
<proteinExistence type="predicted"/>
<dbReference type="SUPFAM" id="SSF51197">
    <property type="entry name" value="Clavaminate synthase-like"/>
    <property type="match status" value="1"/>
</dbReference>
<keyword evidence="5" id="KW-0408">Iron</keyword>
<dbReference type="PROSITE" id="PS51184">
    <property type="entry name" value="JMJC"/>
    <property type="match status" value="1"/>
</dbReference>
<evidence type="ECO:0000256" key="3">
    <source>
        <dbReference type="ARBA" id="ARBA00022964"/>
    </source>
</evidence>
<evidence type="ECO:0000259" key="6">
    <source>
        <dbReference type="PROSITE" id="PS51184"/>
    </source>
</evidence>
<dbReference type="STRING" id="317025.Tcr_1132"/>
<evidence type="ECO:0000256" key="5">
    <source>
        <dbReference type="ARBA" id="ARBA00023004"/>
    </source>
</evidence>
<dbReference type="PANTHER" id="PTHR13096">
    <property type="entry name" value="MINA53 MYC INDUCED NUCLEAR ANTIGEN"/>
    <property type="match status" value="1"/>
</dbReference>
<dbReference type="Gene3D" id="3.40.366.30">
    <property type="entry name" value="50S ribosomal protein L16 arginine hydroxylase, Chain A, Domain 2"/>
    <property type="match status" value="1"/>
</dbReference>
<dbReference type="Pfam" id="PF20514">
    <property type="entry name" value="WHD_ROXA"/>
    <property type="match status" value="1"/>
</dbReference>
<dbReference type="eggNOG" id="COG2850">
    <property type="taxonomic scope" value="Bacteria"/>
</dbReference>